<reference evidence="2" key="1">
    <citation type="journal article" date="2021" name="Nat. Commun.">
        <title>Genetic determinants of endophytism in the Arabidopsis root mycobiome.</title>
        <authorList>
            <person name="Mesny F."/>
            <person name="Miyauchi S."/>
            <person name="Thiergart T."/>
            <person name="Pickel B."/>
            <person name="Atanasova L."/>
            <person name="Karlsson M."/>
            <person name="Huettel B."/>
            <person name="Barry K.W."/>
            <person name="Haridas S."/>
            <person name="Chen C."/>
            <person name="Bauer D."/>
            <person name="Andreopoulos W."/>
            <person name="Pangilinan J."/>
            <person name="LaButti K."/>
            <person name="Riley R."/>
            <person name="Lipzen A."/>
            <person name="Clum A."/>
            <person name="Drula E."/>
            <person name="Henrissat B."/>
            <person name="Kohler A."/>
            <person name="Grigoriev I.V."/>
            <person name="Martin F.M."/>
            <person name="Hacquard S."/>
        </authorList>
    </citation>
    <scope>NUCLEOTIDE SEQUENCE</scope>
    <source>
        <strain evidence="2">MPI-CAGE-CH-0235</strain>
    </source>
</reference>
<keyword evidence="1" id="KW-0560">Oxidoreductase</keyword>
<proteinExistence type="predicted"/>
<gene>
    <name evidence="2" type="ORF">B0I35DRAFT_450444</name>
</gene>
<organism evidence="2 3">
    <name type="scientific">Stachybotrys elegans</name>
    <dbReference type="NCBI Taxonomy" id="80388"/>
    <lineage>
        <taxon>Eukaryota</taxon>
        <taxon>Fungi</taxon>
        <taxon>Dikarya</taxon>
        <taxon>Ascomycota</taxon>
        <taxon>Pezizomycotina</taxon>
        <taxon>Sordariomycetes</taxon>
        <taxon>Hypocreomycetidae</taxon>
        <taxon>Hypocreales</taxon>
        <taxon>Stachybotryaceae</taxon>
        <taxon>Stachybotrys</taxon>
    </lineage>
</organism>
<dbReference type="GO" id="GO:0016491">
    <property type="term" value="F:oxidoreductase activity"/>
    <property type="evidence" value="ECO:0007669"/>
    <property type="project" value="UniProtKB-KW"/>
</dbReference>
<evidence type="ECO:0000313" key="2">
    <source>
        <dbReference type="EMBL" id="KAH7320719.1"/>
    </source>
</evidence>
<protein>
    <submittedName>
        <fullName evidence="2">Uncharacterized protein</fullName>
    </submittedName>
</protein>
<evidence type="ECO:0000256" key="1">
    <source>
        <dbReference type="ARBA" id="ARBA00023002"/>
    </source>
</evidence>
<dbReference type="EMBL" id="JAGPNK010000005">
    <property type="protein sequence ID" value="KAH7320719.1"/>
    <property type="molecule type" value="Genomic_DNA"/>
</dbReference>
<comment type="caution">
    <text evidence="2">The sequence shown here is derived from an EMBL/GenBank/DDBJ whole genome shotgun (WGS) entry which is preliminary data.</text>
</comment>
<accession>A0A8K0WRS4</accession>
<dbReference type="PRINTS" id="PR00081">
    <property type="entry name" value="GDHRDH"/>
</dbReference>
<name>A0A8K0WRS4_9HYPO</name>
<sequence>MSSFRTQFYWARHPPAELGKDVSFKGRTVLVTGANSGLGHESAVKYAALGASPLILATRTVENGEKAKAEIIQRTGCSSDIFIIEPVELASFASVKAFCHRVKTRVPGLHVVVLAAGMVALEYDHSPEGHETSTQVNVLSMALMGLLLLPKLMETARLQDDSFVPHMTHLNSIAAFEVRSEELPPSQSLVQRLEDKKKWNRDRQYFLIKLASWYVVQGLVNIVKQQGLEDRVVVNASCPGLCKTNMASKLPLAARMVMNIIYFIFGRSAEQGSRTIVGATALGPESNGRLWTNDQLQEPSELLASGRGSELYHETWQEIREILRKAVGTGEI</sequence>
<dbReference type="InterPro" id="IPR002347">
    <property type="entry name" value="SDR_fam"/>
</dbReference>
<evidence type="ECO:0000313" key="3">
    <source>
        <dbReference type="Proteomes" id="UP000813444"/>
    </source>
</evidence>
<dbReference type="AlphaFoldDB" id="A0A8K0WRS4"/>
<dbReference type="PANTHER" id="PTHR43157:SF22">
    <property type="entry name" value="SHORT-CHAIN DEHYDROGENASE_REDUCTASE PHMF"/>
    <property type="match status" value="1"/>
</dbReference>
<dbReference type="Proteomes" id="UP000813444">
    <property type="component" value="Unassembled WGS sequence"/>
</dbReference>
<dbReference type="SUPFAM" id="SSF51735">
    <property type="entry name" value="NAD(P)-binding Rossmann-fold domains"/>
    <property type="match status" value="1"/>
</dbReference>
<dbReference type="Gene3D" id="3.40.50.720">
    <property type="entry name" value="NAD(P)-binding Rossmann-like Domain"/>
    <property type="match status" value="1"/>
</dbReference>
<dbReference type="InterPro" id="IPR036291">
    <property type="entry name" value="NAD(P)-bd_dom_sf"/>
</dbReference>
<dbReference type="OrthoDB" id="542013at2759"/>
<keyword evidence="3" id="KW-1185">Reference proteome</keyword>
<dbReference type="PANTHER" id="PTHR43157">
    <property type="entry name" value="PHOSPHATIDYLINOSITOL-GLYCAN BIOSYNTHESIS CLASS F PROTEIN-RELATED"/>
    <property type="match status" value="1"/>
</dbReference>
<dbReference type="Pfam" id="PF00106">
    <property type="entry name" value="adh_short"/>
    <property type="match status" value="1"/>
</dbReference>